<dbReference type="PANTHER" id="PTHR42643">
    <property type="entry name" value="IONOTROPIC RECEPTOR 20A-RELATED"/>
    <property type="match status" value="1"/>
</dbReference>
<evidence type="ECO:0000259" key="11">
    <source>
        <dbReference type="Pfam" id="PF00060"/>
    </source>
</evidence>
<keyword evidence="8" id="KW-0325">Glycoprotein</keyword>
<reference evidence="14" key="2">
    <citation type="submission" date="2025-04" db="UniProtKB">
        <authorList>
            <consortium name="RefSeq"/>
        </authorList>
    </citation>
    <scope>IDENTIFICATION</scope>
    <source>
        <tissue evidence="14">Whole larval tissue</tissue>
    </source>
</reference>
<dbReference type="Proteomes" id="UP000829999">
    <property type="component" value="Chromosome 8"/>
</dbReference>
<feature type="transmembrane region" description="Helical" evidence="9">
    <location>
        <begin position="417"/>
        <end position="436"/>
    </location>
</feature>
<evidence type="ECO:0000256" key="3">
    <source>
        <dbReference type="ARBA" id="ARBA00022475"/>
    </source>
</evidence>
<gene>
    <name evidence="12" type="primary">SFRICE012430.1</name>
    <name evidence="14" type="synonym">LOC118275849</name>
    <name evidence="12" type="ORF">SFRICE_012430.1</name>
</gene>
<dbReference type="PANTHER" id="PTHR42643:SF24">
    <property type="entry name" value="IONOTROPIC RECEPTOR 60A"/>
    <property type="match status" value="1"/>
</dbReference>
<dbReference type="RefSeq" id="XP_035449845.2">
    <property type="nucleotide sequence ID" value="XM_035593952.2"/>
</dbReference>
<keyword evidence="4 9" id="KW-0812">Transmembrane</keyword>
<dbReference type="EMBL" id="ODYU01001067">
    <property type="protein sequence ID" value="SOQ36790.1"/>
    <property type="molecule type" value="Genomic_DNA"/>
</dbReference>
<feature type="signal peptide" evidence="10">
    <location>
        <begin position="1"/>
        <end position="19"/>
    </location>
</feature>
<dbReference type="Pfam" id="PF00060">
    <property type="entry name" value="Lig_chan"/>
    <property type="match status" value="1"/>
</dbReference>
<dbReference type="GO" id="GO:0050906">
    <property type="term" value="P:detection of stimulus involved in sensory perception"/>
    <property type="evidence" value="ECO:0007669"/>
    <property type="project" value="UniProtKB-ARBA"/>
</dbReference>
<evidence type="ECO:0000256" key="8">
    <source>
        <dbReference type="ARBA" id="ARBA00023180"/>
    </source>
</evidence>
<feature type="chain" id="PRO_5044573714" evidence="10">
    <location>
        <begin position="20"/>
        <end position="642"/>
    </location>
</feature>
<keyword evidence="5 9" id="KW-1133">Transmembrane helix</keyword>
<proteinExistence type="inferred from homology"/>
<evidence type="ECO:0000256" key="1">
    <source>
        <dbReference type="ARBA" id="ARBA00004651"/>
    </source>
</evidence>
<protein>
    <submittedName>
        <fullName evidence="12">SFRICE012430.1</fullName>
    </submittedName>
    <submittedName>
        <fullName evidence="14">Uncharacterized protein LOC118275849</fullName>
    </submittedName>
</protein>
<evidence type="ECO:0000313" key="12">
    <source>
        <dbReference type="EMBL" id="SOQ36790.1"/>
    </source>
</evidence>
<comment type="similarity">
    <text evidence="2">Belongs to the glutamate-gated ion channel (TC 1.A.10.1) family.</text>
</comment>
<dbReference type="AlphaFoldDB" id="A0A2H1V7G2"/>
<dbReference type="SUPFAM" id="SSF53850">
    <property type="entry name" value="Periplasmic binding protein-like II"/>
    <property type="match status" value="1"/>
</dbReference>
<evidence type="ECO:0000313" key="14">
    <source>
        <dbReference type="RefSeq" id="XP_035449845.2"/>
    </source>
</evidence>
<evidence type="ECO:0000313" key="13">
    <source>
        <dbReference type="Proteomes" id="UP000829999"/>
    </source>
</evidence>
<accession>A0A2H1V7G2</accession>
<evidence type="ECO:0000256" key="5">
    <source>
        <dbReference type="ARBA" id="ARBA00022989"/>
    </source>
</evidence>
<comment type="subcellular location">
    <subcellularLocation>
        <location evidence="1">Cell membrane</location>
        <topology evidence="1">Multi-pass membrane protein</topology>
    </subcellularLocation>
</comment>
<evidence type="ECO:0000256" key="7">
    <source>
        <dbReference type="ARBA" id="ARBA00023170"/>
    </source>
</evidence>
<feature type="transmembrane region" description="Helical" evidence="9">
    <location>
        <begin position="361"/>
        <end position="382"/>
    </location>
</feature>
<feature type="domain" description="Ionotropic glutamate receptor C-terminal" evidence="11">
    <location>
        <begin position="360"/>
        <end position="607"/>
    </location>
</feature>
<dbReference type="Gene3D" id="1.10.287.70">
    <property type="match status" value="1"/>
</dbReference>
<evidence type="ECO:0000256" key="9">
    <source>
        <dbReference type="SAM" id="Phobius"/>
    </source>
</evidence>
<keyword evidence="6 9" id="KW-0472">Membrane</keyword>
<keyword evidence="3" id="KW-1003">Cell membrane</keyword>
<keyword evidence="7" id="KW-0675">Receptor</keyword>
<dbReference type="OrthoDB" id="6614738at2759"/>
<keyword evidence="10" id="KW-0732">Signal</keyword>
<evidence type="ECO:0000256" key="10">
    <source>
        <dbReference type="SAM" id="SignalP"/>
    </source>
</evidence>
<evidence type="ECO:0000256" key="6">
    <source>
        <dbReference type="ARBA" id="ARBA00023136"/>
    </source>
</evidence>
<organism evidence="12">
    <name type="scientific">Spodoptera frugiperda</name>
    <name type="common">Fall armyworm</name>
    <dbReference type="NCBI Taxonomy" id="7108"/>
    <lineage>
        <taxon>Eukaryota</taxon>
        <taxon>Metazoa</taxon>
        <taxon>Ecdysozoa</taxon>
        <taxon>Arthropoda</taxon>
        <taxon>Hexapoda</taxon>
        <taxon>Insecta</taxon>
        <taxon>Pterygota</taxon>
        <taxon>Neoptera</taxon>
        <taxon>Endopterygota</taxon>
        <taxon>Lepidoptera</taxon>
        <taxon>Glossata</taxon>
        <taxon>Ditrysia</taxon>
        <taxon>Noctuoidea</taxon>
        <taxon>Noctuidae</taxon>
        <taxon>Amphipyrinae</taxon>
        <taxon>Spodoptera</taxon>
    </lineage>
</organism>
<dbReference type="Gene3D" id="3.40.190.10">
    <property type="entry name" value="Periplasmic binding protein-like II"/>
    <property type="match status" value="1"/>
</dbReference>
<reference evidence="12" key="1">
    <citation type="submission" date="2016-07" db="EMBL/GenBank/DDBJ databases">
        <authorList>
            <person name="Bretaudeau A."/>
        </authorList>
    </citation>
    <scope>NUCLEOTIDE SEQUENCE</scope>
    <source>
        <strain evidence="12">Rice</strain>
        <tissue evidence="12">Whole body</tissue>
    </source>
</reference>
<evidence type="ECO:0000256" key="4">
    <source>
        <dbReference type="ARBA" id="ARBA00022692"/>
    </source>
</evidence>
<dbReference type="GO" id="GO:0015276">
    <property type="term" value="F:ligand-gated monoatomic ion channel activity"/>
    <property type="evidence" value="ECO:0007669"/>
    <property type="project" value="InterPro"/>
</dbReference>
<keyword evidence="13" id="KW-1185">Reference proteome</keyword>
<dbReference type="InterPro" id="IPR052192">
    <property type="entry name" value="Insect_Ionotropic_Sensory_Rcpt"/>
</dbReference>
<feature type="transmembrane region" description="Helical" evidence="9">
    <location>
        <begin position="603"/>
        <end position="627"/>
    </location>
</feature>
<name>A0A2H1V7G2_SPOFR</name>
<dbReference type="GO" id="GO:0005886">
    <property type="term" value="C:plasma membrane"/>
    <property type="evidence" value="ECO:0007669"/>
    <property type="project" value="UniProtKB-SubCell"/>
</dbReference>
<sequence>MFVFLRTVLFFIHFTSSMSENPLLMTTANSGQIAKTAECVLKLSAKYFVEKKALSGSIVIININSYTSTTQGLLLQTIHSGIKYSIMVKDSFYPHANASHFPEKAKNYMLILEEKSELERNILQLNKLPTWNPLAKAIVFYQLKYNETAEETAIDFINELRDYKLFKTIVFIYDEYNDVVISYTWRPYSDTNCGGKCEYVYILDRCTNNTIYEFEKQHDMFPSDMKGCPLVAYAVIAEPYVMPAVRKLTNTSYDDAYEFQKGGEINLVKIISQFTNMTLITRTSEVQENWGVVYRNGTATGAFEVLRNETADFVIGNVEVTRVLRKWFHPTVNYLQDEMTICLPRAQQAPTWDNLVIIFQWSTWVATFLSLVIMGLVFHFFYYREHSNATKWPTNSLLMTFSMLLGWGATFEPKSPTFRILIFAWLCFSINMGISYESFLRSFLMHPRFEKQISSEADLIQSGIPLGGREIYRSYFETNNASSFYLYRKYNSTTFSEGIRRAALQRNFAVVSSRRQAVYQDQKLGKGAPLIYCFPESDNMYKYGVAILTRRWFPMLERFNNIIRSVTENGLIDKWMNELLIHTVSSEEASTIVPLSIQNLLGAFMFIGFMYACSIVIFLGEVVLGIIEKRRRVKRFKCKCSW</sequence>
<dbReference type="InterPro" id="IPR001320">
    <property type="entry name" value="Iontro_rcpt_C"/>
</dbReference>
<evidence type="ECO:0000256" key="2">
    <source>
        <dbReference type="ARBA" id="ARBA00008685"/>
    </source>
</evidence>